<organism evidence="1 2">
    <name type="scientific">Papaver atlanticum</name>
    <dbReference type="NCBI Taxonomy" id="357466"/>
    <lineage>
        <taxon>Eukaryota</taxon>
        <taxon>Viridiplantae</taxon>
        <taxon>Streptophyta</taxon>
        <taxon>Embryophyta</taxon>
        <taxon>Tracheophyta</taxon>
        <taxon>Spermatophyta</taxon>
        <taxon>Magnoliopsida</taxon>
        <taxon>Ranunculales</taxon>
        <taxon>Papaveraceae</taxon>
        <taxon>Papaveroideae</taxon>
        <taxon>Papaver</taxon>
    </lineage>
</organism>
<comment type="caution">
    <text evidence="1">The sequence shown here is derived from an EMBL/GenBank/DDBJ whole genome shotgun (WGS) entry which is preliminary data.</text>
</comment>
<reference evidence="1" key="1">
    <citation type="submission" date="2022-04" db="EMBL/GenBank/DDBJ databases">
        <title>A functionally conserved STORR gene fusion in Papaver species that diverged 16.8 million years ago.</title>
        <authorList>
            <person name="Catania T."/>
        </authorList>
    </citation>
    <scope>NUCLEOTIDE SEQUENCE</scope>
    <source>
        <strain evidence="1">S-188037</strain>
    </source>
</reference>
<dbReference type="Proteomes" id="UP001202328">
    <property type="component" value="Unassembled WGS sequence"/>
</dbReference>
<evidence type="ECO:0000313" key="2">
    <source>
        <dbReference type="Proteomes" id="UP001202328"/>
    </source>
</evidence>
<name>A0AAD4SL33_9MAGN</name>
<protein>
    <submittedName>
        <fullName evidence="1">Uncharacterized protein</fullName>
    </submittedName>
</protein>
<keyword evidence="2" id="KW-1185">Reference proteome</keyword>
<gene>
    <name evidence="1" type="ORF">MKW98_021010</name>
</gene>
<accession>A0AAD4SL33</accession>
<sequence>MDDQPPKNSYCLITIDDQPNALLRLVGVDGPKLKSLALFHEHPSISCCPTSGGYKVEPEALGQLLAKPQPPMDPSR</sequence>
<dbReference type="AlphaFoldDB" id="A0AAD4SL33"/>
<evidence type="ECO:0000313" key="1">
    <source>
        <dbReference type="EMBL" id="KAI3912548.1"/>
    </source>
</evidence>
<dbReference type="EMBL" id="JAJJMB010009728">
    <property type="protein sequence ID" value="KAI3912548.1"/>
    <property type="molecule type" value="Genomic_DNA"/>
</dbReference>
<proteinExistence type="predicted"/>